<dbReference type="EMBL" id="JAFHLR010000005">
    <property type="protein sequence ID" value="KAG5487633.1"/>
    <property type="molecule type" value="Genomic_DNA"/>
</dbReference>
<evidence type="ECO:0000313" key="3">
    <source>
        <dbReference type="Proteomes" id="UP000674143"/>
    </source>
</evidence>
<feature type="compositionally biased region" description="Basic and acidic residues" evidence="1">
    <location>
        <begin position="344"/>
        <end position="354"/>
    </location>
</feature>
<protein>
    <submittedName>
        <fullName evidence="2">Uncharacterized protein</fullName>
    </submittedName>
</protein>
<dbReference type="AlphaFoldDB" id="A0A836I449"/>
<proteinExistence type="predicted"/>
<feature type="compositionally biased region" description="Polar residues" evidence="1">
    <location>
        <begin position="283"/>
        <end position="305"/>
    </location>
</feature>
<keyword evidence="3" id="KW-1185">Reference proteome</keyword>
<feature type="compositionally biased region" description="Basic and acidic residues" evidence="1">
    <location>
        <begin position="573"/>
        <end position="592"/>
    </location>
</feature>
<feature type="compositionally biased region" description="Basic and acidic residues" evidence="1">
    <location>
        <begin position="385"/>
        <end position="394"/>
    </location>
</feature>
<dbReference type="GeneID" id="92363888"/>
<dbReference type="SMR" id="A0A836I449"/>
<evidence type="ECO:0000313" key="2">
    <source>
        <dbReference type="EMBL" id="KAG5487633.1"/>
    </source>
</evidence>
<feature type="compositionally biased region" description="Low complexity" evidence="1">
    <location>
        <begin position="423"/>
        <end position="451"/>
    </location>
</feature>
<feature type="region of interest" description="Disordered" evidence="1">
    <location>
        <begin position="268"/>
        <end position="313"/>
    </location>
</feature>
<name>A0A836I449_9TRYP</name>
<dbReference type="RefSeq" id="XP_067065921.1">
    <property type="nucleotide sequence ID" value="XM_067209954.1"/>
</dbReference>
<evidence type="ECO:0000256" key="1">
    <source>
        <dbReference type="SAM" id="MobiDB-lite"/>
    </source>
</evidence>
<feature type="compositionally biased region" description="Basic and acidic residues" evidence="1">
    <location>
        <begin position="402"/>
        <end position="412"/>
    </location>
</feature>
<feature type="region of interest" description="Disordered" evidence="1">
    <location>
        <begin position="231"/>
        <end position="253"/>
    </location>
</feature>
<feature type="region of interest" description="Disordered" evidence="1">
    <location>
        <begin position="385"/>
        <end position="605"/>
    </location>
</feature>
<reference evidence="2 3" key="1">
    <citation type="submission" date="2021-02" db="EMBL/GenBank/DDBJ databases">
        <title>Leishmania (Mundinia) orientalis Genome sequencing and assembly.</title>
        <authorList>
            <person name="Almutairi H."/>
            <person name="Gatherer D."/>
        </authorList>
    </citation>
    <scope>NUCLEOTIDE SEQUENCE [LARGE SCALE GENOMIC DNA]</scope>
    <source>
        <strain evidence="2">LSCM4</strain>
    </source>
</reference>
<comment type="caution">
    <text evidence="2">The sequence shown here is derived from an EMBL/GenBank/DDBJ whole genome shotgun (WGS) entry which is preliminary data.</text>
</comment>
<feature type="compositionally biased region" description="Basic and acidic residues" evidence="1">
    <location>
        <begin position="452"/>
        <end position="462"/>
    </location>
</feature>
<feature type="region of interest" description="Disordered" evidence="1">
    <location>
        <begin position="636"/>
        <end position="660"/>
    </location>
</feature>
<feature type="region of interest" description="Disordered" evidence="1">
    <location>
        <begin position="90"/>
        <end position="157"/>
    </location>
</feature>
<gene>
    <name evidence="2" type="ORF">LSCM4_08078</name>
</gene>
<organism evidence="2 3">
    <name type="scientific">Leishmania orientalis</name>
    <dbReference type="NCBI Taxonomy" id="2249476"/>
    <lineage>
        <taxon>Eukaryota</taxon>
        <taxon>Discoba</taxon>
        <taxon>Euglenozoa</taxon>
        <taxon>Kinetoplastea</taxon>
        <taxon>Metakinetoplastina</taxon>
        <taxon>Trypanosomatida</taxon>
        <taxon>Trypanosomatidae</taxon>
        <taxon>Leishmaniinae</taxon>
        <taxon>Leishmania</taxon>
    </lineage>
</organism>
<feature type="compositionally biased region" description="Polar residues" evidence="1">
    <location>
        <begin position="527"/>
        <end position="545"/>
    </location>
</feature>
<dbReference type="Proteomes" id="UP000674143">
    <property type="component" value="Chromosome 5"/>
</dbReference>
<accession>A0A836I449</accession>
<feature type="region of interest" description="Disordered" evidence="1">
    <location>
        <begin position="341"/>
        <end position="360"/>
    </location>
</feature>
<sequence length="854" mass="92850">MSSLASSGQWKHREKVAWLEAMLDTTVVAYESHRNALENIYDRLARWQRSSAEGCIHVSPAAVNELLKDINDVLEQCALRLQPIEEVAAAAESTAEEAHSVTATAPPPSKTAHPKHRSRGMQPQSDDHSSASSLSARRNKEKPAPPPQALKIASRSVSEPSSANYSCEVEEDLPLASTVTTESKPHLQSSSGQQYLPLSAACSRSSSVPPSASESANAALQPAFTSCVSVAADPSNSPAQLDKTAQEDQPQRQQVVTDVQLTMAITVHESAPPQRARQDLASAESTPPKQQSLTDSQGSRAQPRNRTGVALTPWPIIDDRCKASDADRRLAEQSRRVAMLPSARLREAENHDELPAPQYRSYKETGRVLLPSPERRAMAAELEGRAAAVQDEKANGTPHQFFGERGRNREEDFNGDSAGRYKASSASSVTSASRPSMSARGSQRSQPQPRQQMERAIKRDLGEEQGIPRPQGSPTAVEHRSTNPGSAGRANSCRSSLFEESQYAGSAPAATSEHRTAASVASRHSHTVPSHQQGSAGSRTPSPASNPLRGDASSAAVEAVTLSSYASSSASHRPREQRGDDQANSDLRKERSGAANTTVGQHMDASQAGSIGLVYTPTTTPQRDSGNGVTVAIQQQQNASTSQVPPDLPLPLQEPGKHRRLRTSAYRRASPKANDSSQMEHAVYRRRTFTPPLVRQPLRADVPETLQFMQKEDALLEKRRDRMLKEVHRGPCQLPDSADIDADAGTALPITIGPVGLLVESCSKADKGAAPAMTAVEEQLVTESSILRTQLERMEMELTMAVLRHRERGNEQRYSQLRSRMTRVRKDLDRVEWELYTVRNIDRKSQSRPSAIGA</sequence>
<dbReference type="KEGG" id="loi:92363888"/>